<dbReference type="EMBL" id="MFVE01000005">
    <property type="protein sequence ID" value="OGI95352.1"/>
    <property type="molecule type" value="Genomic_DNA"/>
</dbReference>
<proteinExistence type="predicted"/>
<name>A0A1F6XMM6_9BACT</name>
<dbReference type="Gene3D" id="3.30.700.10">
    <property type="entry name" value="Glycoprotein, Type 4 Pilin"/>
    <property type="match status" value="1"/>
</dbReference>
<dbReference type="AlphaFoldDB" id="A0A1F6XMM6"/>
<sequence>MKKMNLKRKNLGFTLIELLVVVAIIGILASVVLASLNTARSKGADAAVKANLANIRPQAEIFYDDADPQAYTGVCDDDTIAAAGAAAATAGGGTFVCNDTATAWAASAEVKSTNVIDATSATDYWCVDSTGQSKIEDDALGAATVCA</sequence>
<dbReference type="GO" id="GO:0015627">
    <property type="term" value="C:type II protein secretion system complex"/>
    <property type="evidence" value="ECO:0007669"/>
    <property type="project" value="InterPro"/>
</dbReference>
<evidence type="ECO:0000256" key="2">
    <source>
        <dbReference type="ARBA" id="ARBA00022481"/>
    </source>
</evidence>
<keyword evidence="5" id="KW-0472">Membrane</keyword>
<evidence type="ECO:0000313" key="6">
    <source>
        <dbReference type="EMBL" id="OGI95352.1"/>
    </source>
</evidence>
<evidence type="ECO:0000256" key="3">
    <source>
        <dbReference type="ARBA" id="ARBA00022692"/>
    </source>
</evidence>
<evidence type="ECO:0000256" key="4">
    <source>
        <dbReference type="ARBA" id="ARBA00022989"/>
    </source>
</evidence>
<dbReference type="PANTHER" id="PTHR30093">
    <property type="entry name" value="GENERAL SECRETION PATHWAY PROTEIN G"/>
    <property type="match status" value="1"/>
</dbReference>
<dbReference type="Pfam" id="PF07963">
    <property type="entry name" value="N_methyl"/>
    <property type="match status" value="1"/>
</dbReference>
<keyword evidence="2" id="KW-0488">Methylation</keyword>
<comment type="subcellular location">
    <subcellularLocation>
        <location evidence="1">Membrane</location>
        <topology evidence="1">Single-pass membrane protein</topology>
    </subcellularLocation>
</comment>
<dbReference type="SUPFAM" id="SSF54523">
    <property type="entry name" value="Pili subunits"/>
    <property type="match status" value="1"/>
</dbReference>
<gene>
    <name evidence="6" type="ORF">A2917_02185</name>
</gene>
<protein>
    <recommendedName>
        <fullName evidence="8">Type II secretion system protein GspG C-terminal domain-containing protein</fullName>
    </recommendedName>
</protein>
<organism evidence="6 7">
    <name type="scientific">Candidatus Nomurabacteria bacterium RIFCSPLOWO2_01_FULL_42_17</name>
    <dbReference type="NCBI Taxonomy" id="1801780"/>
    <lineage>
        <taxon>Bacteria</taxon>
        <taxon>Candidatus Nomuraibacteriota</taxon>
    </lineage>
</organism>
<dbReference type="PANTHER" id="PTHR30093:SF44">
    <property type="entry name" value="TYPE II SECRETION SYSTEM CORE PROTEIN G"/>
    <property type="match status" value="1"/>
</dbReference>
<dbReference type="InterPro" id="IPR012902">
    <property type="entry name" value="N_methyl_site"/>
</dbReference>
<dbReference type="InterPro" id="IPR045584">
    <property type="entry name" value="Pilin-like"/>
</dbReference>
<evidence type="ECO:0000256" key="1">
    <source>
        <dbReference type="ARBA" id="ARBA00004167"/>
    </source>
</evidence>
<keyword evidence="4" id="KW-1133">Transmembrane helix</keyword>
<dbReference type="GO" id="GO:0016020">
    <property type="term" value="C:membrane"/>
    <property type="evidence" value="ECO:0007669"/>
    <property type="project" value="UniProtKB-SubCell"/>
</dbReference>
<dbReference type="GO" id="GO:0015628">
    <property type="term" value="P:protein secretion by the type II secretion system"/>
    <property type="evidence" value="ECO:0007669"/>
    <property type="project" value="InterPro"/>
</dbReference>
<evidence type="ECO:0000256" key="5">
    <source>
        <dbReference type="ARBA" id="ARBA00023136"/>
    </source>
</evidence>
<dbReference type="NCBIfam" id="TIGR02532">
    <property type="entry name" value="IV_pilin_GFxxxE"/>
    <property type="match status" value="1"/>
</dbReference>
<keyword evidence="3" id="KW-0812">Transmembrane</keyword>
<evidence type="ECO:0008006" key="8">
    <source>
        <dbReference type="Google" id="ProtNLM"/>
    </source>
</evidence>
<dbReference type="STRING" id="1801780.A2917_02185"/>
<reference evidence="6 7" key="1">
    <citation type="journal article" date="2016" name="Nat. Commun.">
        <title>Thousands of microbial genomes shed light on interconnected biogeochemical processes in an aquifer system.</title>
        <authorList>
            <person name="Anantharaman K."/>
            <person name="Brown C.T."/>
            <person name="Hug L.A."/>
            <person name="Sharon I."/>
            <person name="Castelle C.J."/>
            <person name="Probst A.J."/>
            <person name="Thomas B.C."/>
            <person name="Singh A."/>
            <person name="Wilkins M.J."/>
            <person name="Karaoz U."/>
            <person name="Brodie E.L."/>
            <person name="Williams K.H."/>
            <person name="Hubbard S.S."/>
            <person name="Banfield J.F."/>
        </authorList>
    </citation>
    <scope>NUCLEOTIDE SEQUENCE [LARGE SCALE GENOMIC DNA]</scope>
</reference>
<evidence type="ECO:0000313" key="7">
    <source>
        <dbReference type="Proteomes" id="UP000178104"/>
    </source>
</evidence>
<accession>A0A1F6XMM6</accession>
<dbReference type="InterPro" id="IPR002416">
    <property type="entry name" value="T2SS_protein-GspH"/>
</dbReference>
<dbReference type="PRINTS" id="PR00885">
    <property type="entry name" value="BCTERIALGSPH"/>
</dbReference>
<dbReference type="Proteomes" id="UP000178104">
    <property type="component" value="Unassembled WGS sequence"/>
</dbReference>
<comment type="caution">
    <text evidence="6">The sequence shown here is derived from an EMBL/GenBank/DDBJ whole genome shotgun (WGS) entry which is preliminary data.</text>
</comment>